<evidence type="ECO:0000313" key="3">
    <source>
        <dbReference type="Proteomes" id="UP000275408"/>
    </source>
</evidence>
<reference evidence="2 3" key="1">
    <citation type="journal article" date="2018" name="Sci. Rep.">
        <title>Comparative analysis of the Pocillopora damicornis genome highlights role of immune system in coral evolution.</title>
        <authorList>
            <person name="Cunning R."/>
            <person name="Bay R.A."/>
            <person name="Gillette P."/>
            <person name="Baker A.C."/>
            <person name="Traylor-Knowles N."/>
        </authorList>
    </citation>
    <scope>NUCLEOTIDE SEQUENCE [LARGE SCALE GENOMIC DNA]</scope>
    <source>
        <strain evidence="2">RSMAS</strain>
        <tissue evidence="2">Whole animal</tissue>
    </source>
</reference>
<evidence type="ECO:0000313" key="2">
    <source>
        <dbReference type="EMBL" id="RMX43118.1"/>
    </source>
</evidence>
<dbReference type="EMBL" id="RCHS01003243">
    <property type="protein sequence ID" value="RMX43118.1"/>
    <property type="molecule type" value="Genomic_DNA"/>
</dbReference>
<feature type="non-terminal residue" evidence="2">
    <location>
        <position position="1222"/>
    </location>
</feature>
<comment type="caution">
    <text evidence="2">The sequence shown here is derived from an EMBL/GenBank/DDBJ whole genome shotgun (WGS) entry which is preliminary data.</text>
</comment>
<protein>
    <recommendedName>
        <fullName evidence="1">LicD/FKTN/FKRP nucleotidyltransferase domain-containing protein</fullName>
    </recommendedName>
</protein>
<dbReference type="Proteomes" id="UP000275408">
    <property type="component" value="Unassembled WGS sequence"/>
</dbReference>
<feature type="domain" description="LicD/FKTN/FKRP nucleotidyltransferase" evidence="1">
    <location>
        <begin position="1005"/>
        <end position="1053"/>
    </location>
</feature>
<keyword evidence="3" id="KW-1185">Reference proteome</keyword>
<gene>
    <name evidence="2" type="ORF">pdam_00006860</name>
</gene>
<accession>A0A3M6TPC9</accession>
<sequence length="1222" mass="139806">MRKLRVFVAVVIITLTLVNFFSSYLHITTRSRSQALASDLRRLAKDLSETQRSLVHFPLQFYKVERNIELLKQLIKSVDGQPLQKDTVSSDSSSETYVKKREVCPEKFMGKDSAYGFPFFYRKGFEGENCTDFVPIDELVTMIMTSPKELSPEKLRKVFEGIATHYPSVPVIFVSNKTLKFKRLRDEGLNPTFMAFDDLTHGETWSKLLKMVATPYALFAPDITYFTDDVNLERLVRVLSENRDTILVGGSQKNQRGEWDNSCRQVQFRNWTAYFSDGYHHSFNDCVQCDVLLGPFMAKTKELQDFGIDEKLHFGAFQDLFWRLKLKRPEKVVASCPDVMFDIYEREVPDEKYDALAQKWDVKKWVESNGQVRWYGCRRGGHARDSKSSCGIPATGLAVPPCDLENLADIVKFIMKECENAGIYCQLNAGTLLGAVKFKKVLPWERDADIYFLSENYTAVQKLRPRFEAAGYKFDDRNGTECCTDGRKTSGIFVIYGNGWGVDFYGRPRLESEMLVADGQQPTKVMFAGQWVIATRNPGLSSRNRYGPNMYHHVEHWEVVGNANGDALYKSGVWTKCSKPGHMGCLDQFRTDGDLQFVVILTLVLVKFFSSYLHITTRSHSQVLVSDLRRLAVDLSETQRSLVHLPLQFYKVERNIELVKQLIKSVDGQPLQKDTVSSNSSPETYVKKREVCPEKYMGKDSSYGFPFYRKGFEGENCTDFVPIDELVTMIITSPKELSPEKLRKVFEGVSTYYPSVPVIFVSNKTLKFKWLKEVSLRLTFMAFDDLTHGETWSKLLKMVATPYALFAPDITYFTDDVNLERLVRVLSENRDTILVGGSQKNQRGEWDNSCRQVQFRNWTAYFSDRYYHSFNDCVQCDVLLGPFMARTKELQDFGIDEKLHFGSFQDIFWQLKLKHPEKVVASCPDVMFNIYEQEIPDEKYDALAQKWDVKKWVESNGQVRWYGCRRGGHARDNKSSCGIPATGLAVPPCDLENLADIVKFIMKECENAGIYCELNAGTLLGAVKFKGVLPWERDADIQFPSENYTAFQKLRPRFEAAGYKFDDRKGTECCTDGRKTSGIFVIYRNGWGVDVYGKPRLESEMLVANGQQPTKVMFAGQWVTAMRNPGLSARNRYGPNIYKHVEHWYDIGMKSGVMHYKSGVFTKCPQPGHMGCLDQLRPDGNLQLEKAGCAKQSFDFYLRKIMQTGNGLLFPGSFLARTTSQA</sequence>
<evidence type="ECO:0000259" key="1">
    <source>
        <dbReference type="Pfam" id="PF04991"/>
    </source>
</evidence>
<name>A0A3M6TPC9_POCDA</name>
<organism evidence="2 3">
    <name type="scientific">Pocillopora damicornis</name>
    <name type="common">Cauliflower coral</name>
    <name type="synonym">Millepora damicornis</name>
    <dbReference type="NCBI Taxonomy" id="46731"/>
    <lineage>
        <taxon>Eukaryota</taxon>
        <taxon>Metazoa</taxon>
        <taxon>Cnidaria</taxon>
        <taxon>Anthozoa</taxon>
        <taxon>Hexacorallia</taxon>
        <taxon>Scleractinia</taxon>
        <taxon>Astrocoeniina</taxon>
        <taxon>Pocilloporidae</taxon>
        <taxon>Pocillopora</taxon>
    </lineage>
</organism>
<dbReference type="OrthoDB" id="5978275at2759"/>
<proteinExistence type="predicted"/>
<dbReference type="InterPro" id="IPR007074">
    <property type="entry name" value="LicD/FKTN/FKRP_NTP_transf"/>
</dbReference>
<feature type="domain" description="LicD/FKTN/FKRP nucleotidyltransferase" evidence="1">
    <location>
        <begin position="418"/>
        <end position="462"/>
    </location>
</feature>
<dbReference type="AlphaFoldDB" id="A0A3M6TPC9"/>
<dbReference type="InterPro" id="IPR052613">
    <property type="entry name" value="LicD_transferase"/>
</dbReference>
<dbReference type="PANTHER" id="PTHR13627:SF34">
    <property type="entry name" value="RIBITOL-5-PHOSPHATE TRANSFERASE"/>
    <property type="match status" value="1"/>
</dbReference>
<dbReference type="Pfam" id="PF04991">
    <property type="entry name" value="LicD"/>
    <property type="match status" value="2"/>
</dbReference>
<dbReference type="GO" id="GO:0009100">
    <property type="term" value="P:glycoprotein metabolic process"/>
    <property type="evidence" value="ECO:0007669"/>
    <property type="project" value="UniProtKB-ARBA"/>
</dbReference>
<dbReference type="PANTHER" id="PTHR13627">
    <property type="entry name" value="FUKUTIN RELATED PROTEIN"/>
    <property type="match status" value="1"/>
</dbReference>